<proteinExistence type="predicted"/>
<feature type="compositionally biased region" description="Basic and acidic residues" evidence="1">
    <location>
        <begin position="204"/>
        <end position="227"/>
    </location>
</feature>
<feature type="region of interest" description="Disordered" evidence="1">
    <location>
        <begin position="204"/>
        <end position="241"/>
    </location>
</feature>
<evidence type="ECO:0000313" key="2">
    <source>
        <dbReference type="EnsemblMetazoa" id="XP_016973103.1"/>
    </source>
</evidence>
<evidence type="ECO:0000313" key="3">
    <source>
        <dbReference type="Proteomes" id="UP001652680"/>
    </source>
</evidence>
<gene>
    <name evidence="4" type="primary">LOC108040249</name>
    <name evidence="2" type="synonym">108040249</name>
</gene>
<keyword evidence="3" id="KW-1185">Reference proteome</keyword>
<dbReference type="GeneID" id="108040249"/>
<reference evidence="2" key="3">
    <citation type="submission" date="2025-05" db="UniProtKB">
        <authorList>
            <consortium name="EnsemblMetazoa"/>
        </authorList>
    </citation>
    <scope>IDENTIFICATION</scope>
</reference>
<reference evidence="3" key="1">
    <citation type="journal article" date="2021" name="Elife">
        <title>Highly contiguous assemblies of 101 drosophilid genomes.</title>
        <authorList>
            <person name="Kim B.Y."/>
            <person name="Wang J.R."/>
            <person name="Miller D.E."/>
            <person name="Barmina O."/>
            <person name="Delaney E."/>
            <person name="Thompson A."/>
            <person name="Comeault A.A."/>
            <person name="Peede D."/>
            <person name="D'Agostino E.R."/>
            <person name="Pelaez J."/>
            <person name="Aguilar J.M."/>
            <person name="Haji D."/>
            <person name="Matsunaga T."/>
            <person name="Armstrong E.E."/>
            <person name="Zych M."/>
            <person name="Ogawa Y."/>
            <person name="Stamenkovic-Radak M."/>
            <person name="Jelic M."/>
            <person name="Veselinovic M.S."/>
            <person name="Tanaskovic M."/>
            <person name="Eric P."/>
            <person name="Gao J.J."/>
            <person name="Katoh T.K."/>
            <person name="Toda M.J."/>
            <person name="Watabe H."/>
            <person name="Watada M."/>
            <person name="Davis J.S."/>
            <person name="Moyle L.C."/>
            <person name="Manoli G."/>
            <person name="Bertolini E."/>
            <person name="Kostal V."/>
            <person name="Hawley R.S."/>
            <person name="Takahashi A."/>
            <person name="Jones C.D."/>
            <person name="Price D.K."/>
            <person name="Whiteman N."/>
            <person name="Kopp A."/>
            <person name="Matute D.R."/>
            <person name="Petrov D.A."/>
        </authorList>
    </citation>
    <scope>NUCLEOTIDE SEQUENCE [LARGE SCALE GENOMIC DNA]</scope>
</reference>
<accession>A0A6P4ED94</accession>
<name>A0A6P4ED94_DRORH</name>
<protein>
    <submittedName>
        <fullName evidence="4">Uncharacterized protein LOC108040249</fullName>
    </submittedName>
</protein>
<evidence type="ECO:0000313" key="4">
    <source>
        <dbReference type="RefSeq" id="XP_016973103.1"/>
    </source>
</evidence>
<organism evidence="4">
    <name type="scientific">Drosophila rhopaloa</name>
    <name type="common">Fruit fly</name>
    <dbReference type="NCBI Taxonomy" id="1041015"/>
    <lineage>
        <taxon>Eukaryota</taxon>
        <taxon>Metazoa</taxon>
        <taxon>Ecdysozoa</taxon>
        <taxon>Arthropoda</taxon>
        <taxon>Hexapoda</taxon>
        <taxon>Insecta</taxon>
        <taxon>Pterygota</taxon>
        <taxon>Neoptera</taxon>
        <taxon>Endopterygota</taxon>
        <taxon>Diptera</taxon>
        <taxon>Brachycera</taxon>
        <taxon>Muscomorpha</taxon>
        <taxon>Ephydroidea</taxon>
        <taxon>Drosophilidae</taxon>
        <taxon>Drosophila</taxon>
        <taxon>Sophophora</taxon>
    </lineage>
</organism>
<dbReference type="OrthoDB" id="7883459at2759"/>
<sequence>MSLLGNDSDSDNDSFHSFNQSETFLDNLSLSLSLSDCDSAADLESGSEHETSVENVGSTVEDPDQLAQAVSLKPKLTNSEIHSSDSSACDGVSTGKASEVVGRFKTPKKFTISPISQQKQDPVLCCPREVPQLASNQMPSKDLFNLDQPVLKEHLTINRHTAAMQKYAFTKIWVGSQQGPDQLKFSRLRKFSVALEAYFDKDSSKHMDDSNLKSEQKEPEKTTEASLKDNNSVKEYVSPFPNKPVQPAPKVSPLLKGVKGPTIVPAGFDLSQLVEFKNPNHWHRRPHMCTGDSIY</sequence>
<dbReference type="RefSeq" id="XP_016973103.1">
    <property type="nucleotide sequence ID" value="XM_017117614.1"/>
</dbReference>
<dbReference type="Proteomes" id="UP001652680">
    <property type="component" value="Unassembled WGS sequence"/>
</dbReference>
<feature type="region of interest" description="Disordered" evidence="1">
    <location>
        <begin position="39"/>
        <end position="62"/>
    </location>
</feature>
<evidence type="ECO:0000256" key="1">
    <source>
        <dbReference type="SAM" id="MobiDB-lite"/>
    </source>
</evidence>
<dbReference type="AlphaFoldDB" id="A0A6P4ED94"/>
<reference evidence="4" key="2">
    <citation type="submission" date="2025-04" db="UniProtKB">
        <authorList>
            <consortium name="RefSeq"/>
        </authorList>
    </citation>
    <scope>IDENTIFICATION</scope>
</reference>
<dbReference type="EnsemblMetazoa" id="XM_017117614.1">
    <property type="protein sequence ID" value="XP_016973103.1"/>
    <property type="gene ID" value="LOC108040249"/>
</dbReference>